<dbReference type="Pfam" id="PF01553">
    <property type="entry name" value="Acyltransferase"/>
    <property type="match status" value="1"/>
</dbReference>
<organism evidence="5">
    <name type="scientific">Anisakis simplex</name>
    <name type="common">Herring worm</name>
    <dbReference type="NCBI Taxonomy" id="6269"/>
    <lineage>
        <taxon>Eukaryota</taxon>
        <taxon>Metazoa</taxon>
        <taxon>Ecdysozoa</taxon>
        <taxon>Nematoda</taxon>
        <taxon>Chromadorea</taxon>
        <taxon>Rhabditida</taxon>
        <taxon>Spirurina</taxon>
        <taxon>Ascaridomorpha</taxon>
        <taxon>Ascaridoidea</taxon>
        <taxon>Anisakidae</taxon>
        <taxon>Anisakis</taxon>
        <taxon>Anisakis simplex complex</taxon>
    </lineage>
</organism>
<sequence>MFLINRLIRPLIGPLFGLIVLSTSLFGAYIITLLLPLLLFGTAQTWRAVLDRAVSFWMIVPVTLLEHLFGVKFKVTGDSIDMHKPAIVIMNHRTRIDWMYFWVALYKINPWLISTSKIALKEELRKIPGAGFGMAATHFIFMRRQVDEDRRRLTDAIDYYIDMRRNYQILLFPEGTDKSAWTTRKSDEYAKKKGLKQLDYVIYPRVAGFTHLINRMRQR</sequence>
<keyword evidence="1" id="KW-0812">Transmembrane</keyword>
<reference evidence="3 4" key="2">
    <citation type="submission" date="2018-11" db="EMBL/GenBank/DDBJ databases">
        <authorList>
            <consortium name="Pathogen Informatics"/>
        </authorList>
    </citation>
    <scope>NUCLEOTIDE SEQUENCE [LARGE SCALE GENOMIC DNA]</scope>
</reference>
<reference evidence="5" key="1">
    <citation type="submission" date="2017-02" db="UniProtKB">
        <authorList>
            <consortium name="WormBaseParasite"/>
        </authorList>
    </citation>
    <scope>IDENTIFICATION</scope>
</reference>
<evidence type="ECO:0000259" key="2">
    <source>
        <dbReference type="SMART" id="SM00563"/>
    </source>
</evidence>
<proteinExistence type="predicted"/>
<dbReference type="AlphaFoldDB" id="A0A0M3K0X6"/>
<dbReference type="Proteomes" id="UP000267096">
    <property type="component" value="Unassembled WGS sequence"/>
</dbReference>
<keyword evidence="4" id="KW-1185">Reference proteome</keyword>
<name>A0A0M3K0X6_ANISI</name>
<keyword evidence="1" id="KW-1133">Transmembrane helix</keyword>
<dbReference type="GO" id="GO:0005783">
    <property type="term" value="C:endoplasmic reticulum"/>
    <property type="evidence" value="ECO:0007669"/>
    <property type="project" value="TreeGrafter"/>
</dbReference>
<feature type="transmembrane region" description="Helical" evidence="1">
    <location>
        <begin position="12"/>
        <end position="35"/>
    </location>
</feature>
<dbReference type="InterPro" id="IPR002123">
    <property type="entry name" value="Plipid/glycerol_acylTrfase"/>
</dbReference>
<feature type="transmembrane region" description="Helical" evidence="1">
    <location>
        <begin position="55"/>
        <end position="75"/>
    </location>
</feature>
<gene>
    <name evidence="3" type="ORF">ASIM_LOCUS13907</name>
</gene>
<dbReference type="WBParaSite" id="ASIM_0001449701-mRNA-1">
    <property type="protein sequence ID" value="ASIM_0001449701-mRNA-1"/>
    <property type="gene ID" value="ASIM_0001449701"/>
</dbReference>
<evidence type="ECO:0000313" key="5">
    <source>
        <dbReference type="WBParaSite" id="ASIM_0001449701-mRNA-1"/>
    </source>
</evidence>
<dbReference type="SUPFAM" id="SSF69593">
    <property type="entry name" value="Glycerol-3-phosphate (1)-acyltransferase"/>
    <property type="match status" value="1"/>
</dbReference>
<dbReference type="GO" id="GO:0036149">
    <property type="term" value="P:phosphatidylinositol acyl-chain remodeling"/>
    <property type="evidence" value="ECO:0007669"/>
    <property type="project" value="TreeGrafter"/>
</dbReference>
<dbReference type="GO" id="GO:0016746">
    <property type="term" value="F:acyltransferase activity"/>
    <property type="evidence" value="ECO:0007669"/>
    <property type="project" value="InterPro"/>
</dbReference>
<keyword evidence="1" id="KW-0472">Membrane</keyword>
<evidence type="ECO:0000256" key="1">
    <source>
        <dbReference type="SAM" id="Phobius"/>
    </source>
</evidence>
<protein>
    <submittedName>
        <fullName evidence="5">Lysocardiolipin acyltransferase 1 (inferred by orthology to a human protein)</fullName>
    </submittedName>
</protein>
<dbReference type="OrthoDB" id="186786at2759"/>
<dbReference type="SMART" id="SM00563">
    <property type="entry name" value="PlsC"/>
    <property type="match status" value="1"/>
</dbReference>
<evidence type="ECO:0000313" key="3">
    <source>
        <dbReference type="EMBL" id="VDK50884.1"/>
    </source>
</evidence>
<evidence type="ECO:0000313" key="4">
    <source>
        <dbReference type="Proteomes" id="UP000267096"/>
    </source>
</evidence>
<feature type="domain" description="Phospholipid/glycerol acyltransferase" evidence="2">
    <location>
        <begin position="86"/>
        <end position="210"/>
    </location>
</feature>
<accession>A0A0M3K0X6</accession>
<dbReference type="PANTHER" id="PTHR10983">
    <property type="entry name" value="1-ACYLGLYCEROL-3-PHOSPHATE ACYLTRANSFERASE-RELATED"/>
    <property type="match status" value="1"/>
</dbReference>
<dbReference type="PANTHER" id="PTHR10983:SF20">
    <property type="entry name" value="LYSOPHOSPHATIDYLINOSITOL ACYLTRANSFERASE 10"/>
    <property type="match status" value="1"/>
</dbReference>
<dbReference type="EMBL" id="UYRR01031540">
    <property type="protein sequence ID" value="VDK50884.1"/>
    <property type="molecule type" value="Genomic_DNA"/>
</dbReference>
<dbReference type="CDD" id="cd07990">
    <property type="entry name" value="LPLAT_LCLAT1-like"/>
    <property type="match status" value="1"/>
</dbReference>